<dbReference type="InterPro" id="IPR003903">
    <property type="entry name" value="UIM_dom"/>
</dbReference>
<evidence type="ECO:0000313" key="7">
    <source>
        <dbReference type="EMBL" id="GMT36473.1"/>
    </source>
</evidence>
<dbReference type="EMBL" id="BTSY01000007">
    <property type="protein sequence ID" value="GMT36473.1"/>
    <property type="molecule type" value="Genomic_DNA"/>
</dbReference>
<dbReference type="SMART" id="SM00273">
    <property type="entry name" value="ENTH"/>
    <property type="match status" value="1"/>
</dbReference>
<proteinExistence type="inferred from homology"/>
<sequence length="296" mass="32947">MPKTAIRRQAKNVAVTISDAPFKVREATSDDPTGPSTGLMNEIADLSNDPAAFTEIMSIIWKRLNDHDHNWRQVYNTLILLDFLIKSGSEKVAQNCRENIYSIETLRDCQNVEEGRNKGPNVREKAKQMAALLTDEERLKNERARFMLTSNRFEPSSCFGPKTRSATFAALAELPPGECDDARPDSLGEEEEQMQVAIALSKEEKREEEKMKLNRAALERLLSLLGQSTEADPMAISTSISASSTFNDLWNPAPLTLALPPLYPPVPTTADPWSDIIEYMPFASLSAASMYPTNGH</sequence>
<comment type="caution">
    <text evidence="7">The sequence shown here is derived from an EMBL/GenBank/DDBJ whole genome shotgun (WGS) entry which is preliminary data.</text>
</comment>
<accession>A0AAV5X0B7</accession>
<evidence type="ECO:0000256" key="2">
    <source>
        <dbReference type="ARBA" id="ARBA00010130"/>
    </source>
</evidence>
<dbReference type="GO" id="GO:0030125">
    <property type="term" value="C:clathrin vesicle coat"/>
    <property type="evidence" value="ECO:0007669"/>
    <property type="project" value="TreeGrafter"/>
</dbReference>
<dbReference type="GO" id="GO:0005886">
    <property type="term" value="C:plasma membrane"/>
    <property type="evidence" value="ECO:0007669"/>
    <property type="project" value="TreeGrafter"/>
</dbReference>
<evidence type="ECO:0000256" key="3">
    <source>
        <dbReference type="ARBA" id="ARBA00022490"/>
    </source>
</evidence>
<dbReference type="SUPFAM" id="SSF48464">
    <property type="entry name" value="ENTH/VHS domain"/>
    <property type="match status" value="1"/>
</dbReference>
<reference evidence="7" key="1">
    <citation type="submission" date="2023-10" db="EMBL/GenBank/DDBJ databases">
        <title>Genome assembly of Pristionchus species.</title>
        <authorList>
            <person name="Yoshida K."/>
            <person name="Sommer R.J."/>
        </authorList>
    </citation>
    <scope>NUCLEOTIDE SEQUENCE</scope>
    <source>
        <strain evidence="7">RS5133</strain>
    </source>
</reference>
<dbReference type="GO" id="GO:0006897">
    <property type="term" value="P:endocytosis"/>
    <property type="evidence" value="ECO:0007669"/>
    <property type="project" value="TreeGrafter"/>
</dbReference>
<evidence type="ECO:0000256" key="5">
    <source>
        <dbReference type="ARBA" id="ARBA00023121"/>
    </source>
</evidence>
<dbReference type="FunFam" id="1.25.40.90:FF:000006">
    <property type="entry name" value="Clathrin interactor 1"/>
    <property type="match status" value="1"/>
</dbReference>
<dbReference type="Proteomes" id="UP001432322">
    <property type="component" value="Unassembled WGS sequence"/>
</dbReference>
<feature type="non-terminal residue" evidence="7">
    <location>
        <position position="296"/>
    </location>
</feature>
<protein>
    <recommendedName>
        <fullName evidence="6">ENTH domain-containing protein</fullName>
    </recommendedName>
</protein>
<dbReference type="Gene3D" id="1.25.40.90">
    <property type="match status" value="1"/>
</dbReference>
<feature type="domain" description="ENTH" evidence="6">
    <location>
        <begin position="12"/>
        <end position="143"/>
    </location>
</feature>
<dbReference type="GO" id="GO:0030276">
    <property type="term" value="F:clathrin binding"/>
    <property type="evidence" value="ECO:0007669"/>
    <property type="project" value="TreeGrafter"/>
</dbReference>
<keyword evidence="4" id="KW-0597">Phosphoprotein</keyword>
<evidence type="ECO:0000259" key="6">
    <source>
        <dbReference type="PROSITE" id="PS50942"/>
    </source>
</evidence>
<gene>
    <name evidence="7" type="ORF">PFISCL1PPCAC_27770</name>
</gene>
<keyword evidence="3" id="KW-0963">Cytoplasm</keyword>
<evidence type="ECO:0000256" key="4">
    <source>
        <dbReference type="ARBA" id="ARBA00022553"/>
    </source>
</evidence>
<dbReference type="GO" id="GO:0005543">
    <property type="term" value="F:phospholipid binding"/>
    <property type="evidence" value="ECO:0007669"/>
    <property type="project" value="TreeGrafter"/>
</dbReference>
<evidence type="ECO:0000313" key="8">
    <source>
        <dbReference type="Proteomes" id="UP001432322"/>
    </source>
</evidence>
<organism evidence="7 8">
    <name type="scientific">Pristionchus fissidentatus</name>
    <dbReference type="NCBI Taxonomy" id="1538716"/>
    <lineage>
        <taxon>Eukaryota</taxon>
        <taxon>Metazoa</taxon>
        <taxon>Ecdysozoa</taxon>
        <taxon>Nematoda</taxon>
        <taxon>Chromadorea</taxon>
        <taxon>Rhabditida</taxon>
        <taxon>Rhabditina</taxon>
        <taxon>Diplogasteromorpha</taxon>
        <taxon>Diplogasteroidea</taxon>
        <taxon>Neodiplogasteridae</taxon>
        <taxon>Pristionchus</taxon>
    </lineage>
</organism>
<keyword evidence="8" id="KW-1185">Reference proteome</keyword>
<dbReference type="PANTHER" id="PTHR12276">
    <property type="entry name" value="EPSIN/ENT-RELATED"/>
    <property type="match status" value="1"/>
</dbReference>
<dbReference type="PROSITE" id="PS50330">
    <property type="entry name" value="UIM"/>
    <property type="match status" value="1"/>
</dbReference>
<comment type="subcellular location">
    <subcellularLocation>
        <location evidence="1">Cytoplasm</location>
    </subcellularLocation>
</comment>
<dbReference type="PANTHER" id="PTHR12276:SF115">
    <property type="entry name" value="FI19443P1"/>
    <property type="match status" value="1"/>
</dbReference>
<dbReference type="AlphaFoldDB" id="A0AAV5X0B7"/>
<dbReference type="PROSITE" id="PS50942">
    <property type="entry name" value="ENTH"/>
    <property type="match status" value="1"/>
</dbReference>
<keyword evidence="5" id="KW-0446">Lipid-binding</keyword>
<evidence type="ECO:0000256" key="1">
    <source>
        <dbReference type="ARBA" id="ARBA00004496"/>
    </source>
</evidence>
<name>A0AAV5X0B7_9BILA</name>
<dbReference type="GO" id="GO:0005768">
    <property type="term" value="C:endosome"/>
    <property type="evidence" value="ECO:0007669"/>
    <property type="project" value="TreeGrafter"/>
</dbReference>
<dbReference type="Pfam" id="PF01417">
    <property type="entry name" value="ENTH"/>
    <property type="match status" value="1"/>
</dbReference>
<dbReference type="InterPro" id="IPR013809">
    <property type="entry name" value="ENTH"/>
</dbReference>
<dbReference type="InterPro" id="IPR008942">
    <property type="entry name" value="ENTH_VHS"/>
</dbReference>
<comment type="similarity">
    <text evidence="2">Belongs to the epsin family.</text>
</comment>